<dbReference type="GO" id="GO:0004038">
    <property type="term" value="F:allantoinase activity"/>
    <property type="evidence" value="ECO:0007669"/>
    <property type="project" value="TreeGrafter"/>
</dbReference>
<dbReference type="SUPFAM" id="SSF51556">
    <property type="entry name" value="Metallo-dependent hydrolases"/>
    <property type="match status" value="1"/>
</dbReference>
<evidence type="ECO:0000256" key="3">
    <source>
        <dbReference type="ARBA" id="ARBA00022801"/>
    </source>
</evidence>
<dbReference type="InterPro" id="IPR006680">
    <property type="entry name" value="Amidohydro-rel"/>
</dbReference>
<dbReference type="InterPro" id="IPR050138">
    <property type="entry name" value="DHOase/Allantoinase_Hydrolase"/>
</dbReference>
<evidence type="ECO:0000313" key="5">
    <source>
        <dbReference type="EMBL" id="EQD60793.1"/>
    </source>
</evidence>
<comment type="cofactor">
    <cofactor evidence="1">
        <name>Zn(2+)</name>
        <dbReference type="ChEBI" id="CHEBI:29105"/>
    </cofactor>
</comment>
<dbReference type="PANTHER" id="PTHR43668:SF2">
    <property type="entry name" value="ALLANTOINASE"/>
    <property type="match status" value="1"/>
</dbReference>
<sequence length="210" mass="23627">KEKNLCSYQCIFGNVERMKKITFAKEMLPQHMLLSCEKFSGSWAKVNPPIRDEKTRILNLQAYLNGMIDIISSDHAPHTEYDKTEFQTSKSGMIGVETRIPLLLNLVKKGILPMKIFAKTAIQNPSAIFGLNKGYVEIGYDADFFSVDLSNTRRINQERLHSKNPFTAFNNFEAIFPSDVIISGNRVLDGFEVVGGPSGHYISGKKTKMS</sequence>
<accession>T1AWN8</accession>
<dbReference type="InterPro" id="IPR002195">
    <property type="entry name" value="Dihydroorotase_CS"/>
</dbReference>
<dbReference type="AlphaFoldDB" id="T1AWN8"/>
<keyword evidence="3" id="KW-0378">Hydrolase</keyword>
<dbReference type="SUPFAM" id="SSF51338">
    <property type="entry name" value="Composite domain of metallo-dependent hydrolases"/>
    <property type="match status" value="1"/>
</dbReference>
<dbReference type="InterPro" id="IPR032466">
    <property type="entry name" value="Metal_Hydrolase"/>
</dbReference>
<gene>
    <name evidence="5" type="ORF">B1A_09979</name>
</gene>
<dbReference type="PROSITE" id="PS00483">
    <property type="entry name" value="DIHYDROOROTASE_2"/>
    <property type="match status" value="1"/>
</dbReference>
<dbReference type="PANTHER" id="PTHR43668">
    <property type="entry name" value="ALLANTOINASE"/>
    <property type="match status" value="1"/>
</dbReference>
<dbReference type="Gene3D" id="3.20.20.140">
    <property type="entry name" value="Metal-dependent hydrolases"/>
    <property type="match status" value="1"/>
</dbReference>
<evidence type="ECO:0000256" key="1">
    <source>
        <dbReference type="ARBA" id="ARBA00001947"/>
    </source>
</evidence>
<dbReference type="GO" id="GO:0046872">
    <property type="term" value="F:metal ion binding"/>
    <property type="evidence" value="ECO:0007669"/>
    <property type="project" value="UniProtKB-KW"/>
</dbReference>
<comment type="caution">
    <text evidence="5">The sequence shown here is derived from an EMBL/GenBank/DDBJ whole genome shotgun (WGS) entry which is preliminary data.</text>
</comment>
<name>T1AWN8_9ZZZZ</name>
<feature type="non-terminal residue" evidence="5">
    <location>
        <position position="1"/>
    </location>
</feature>
<dbReference type="InterPro" id="IPR011059">
    <property type="entry name" value="Metal-dep_hydrolase_composite"/>
</dbReference>
<reference evidence="5" key="2">
    <citation type="journal article" date="2014" name="ISME J.">
        <title>Microbial stratification in low pH oxic and suboxic macroscopic growths along an acid mine drainage.</title>
        <authorList>
            <person name="Mendez-Garcia C."/>
            <person name="Mesa V."/>
            <person name="Sprenger R.R."/>
            <person name="Richter M."/>
            <person name="Diez M.S."/>
            <person name="Solano J."/>
            <person name="Bargiela R."/>
            <person name="Golyshina O.V."/>
            <person name="Manteca A."/>
            <person name="Ramos J.L."/>
            <person name="Gallego J.R."/>
            <person name="Llorente I."/>
            <person name="Martins Dos Santos V.A."/>
            <person name="Jensen O.N."/>
            <person name="Pelaez A.I."/>
            <person name="Sanchez J."/>
            <person name="Ferrer M."/>
        </authorList>
    </citation>
    <scope>NUCLEOTIDE SEQUENCE</scope>
</reference>
<evidence type="ECO:0000259" key="4">
    <source>
        <dbReference type="Pfam" id="PF01979"/>
    </source>
</evidence>
<dbReference type="EMBL" id="AUZX01007103">
    <property type="protein sequence ID" value="EQD60793.1"/>
    <property type="molecule type" value="Genomic_DNA"/>
</dbReference>
<organism evidence="5">
    <name type="scientific">mine drainage metagenome</name>
    <dbReference type="NCBI Taxonomy" id="410659"/>
    <lineage>
        <taxon>unclassified sequences</taxon>
        <taxon>metagenomes</taxon>
        <taxon>ecological metagenomes</taxon>
    </lineage>
</organism>
<dbReference type="GO" id="GO:0005737">
    <property type="term" value="C:cytoplasm"/>
    <property type="evidence" value="ECO:0007669"/>
    <property type="project" value="TreeGrafter"/>
</dbReference>
<dbReference type="Pfam" id="PF01979">
    <property type="entry name" value="Amidohydro_1"/>
    <property type="match status" value="1"/>
</dbReference>
<proteinExistence type="predicted"/>
<keyword evidence="2" id="KW-0479">Metal-binding</keyword>
<dbReference type="Gene3D" id="2.30.40.10">
    <property type="entry name" value="Urease, subunit C, domain 1"/>
    <property type="match status" value="1"/>
</dbReference>
<reference evidence="5" key="1">
    <citation type="submission" date="2013-08" db="EMBL/GenBank/DDBJ databases">
        <authorList>
            <person name="Mendez C."/>
            <person name="Richter M."/>
            <person name="Ferrer M."/>
            <person name="Sanchez J."/>
        </authorList>
    </citation>
    <scope>NUCLEOTIDE SEQUENCE</scope>
</reference>
<feature type="domain" description="Amidohydrolase-related" evidence="4">
    <location>
        <begin position="61"/>
        <end position="185"/>
    </location>
</feature>
<protein>
    <submittedName>
        <fullName evidence="5">Dihydroorotase, multifunctional complex type</fullName>
    </submittedName>
</protein>
<dbReference type="GO" id="GO:0006145">
    <property type="term" value="P:purine nucleobase catabolic process"/>
    <property type="evidence" value="ECO:0007669"/>
    <property type="project" value="TreeGrafter"/>
</dbReference>
<evidence type="ECO:0000256" key="2">
    <source>
        <dbReference type="ARBA" id="ARBA00022723"/>
    </source>
</evidence>